<keyword evidence="3" id="KW-1185">Reference proteome</keyword>
<feature type="region of interest" description="Disordered" evidence="1">
    <location>
        <begin position="823"/>
        <end position="868"/>
    </location>
</feature>
<dbReference type="Proteomes" id="UP000565441">
    <property type="component" value="Unassembled WGS sequence"/>
</dbReference>
<proteinExistence type="predicted"/>
<feature type="compositionally biased region" description="Low complexity" evidence="1">
    <location>
        <begin position="830"/>
        <end position="852"/>
    </location>
</feature>
<dbReference type="PANTHER" id="PTHR33266:SF1">
    <property type="entry name" value="F-BOX DOMAIN-CONTAINING PROTEIN"/>
    <property type="match status" value="1"/>
</dbReference>
<dbReference type="AlphaFoldDB" id="A0A8H5GYM6"/>
<comment type="caution">
    <text evidence="2">The sequence shown here is derived from an EMBL/GenBank/DDBJ whole genome shotgun (WGS) entry which is preliminary data.</text>
</comment>
<evidence type="ECO:0000313" key="2">
    <source>
        <dbReference type="EMBL" id="KAF5373422.1"/>
    </source>
</evidence>
<dbReference type="OrthoDB" id="107110at2759"/>
<reference evidence="2 3" key="1">
    <citation type="journal article" date="2020" name="ISME J.">
        <title>Uncovering the hidden diversity of litter-decomposition mechanisms in mushroom-forming fungi.</title>
        <authorList>
            <person name="Floudas D."/>
            <person name="Bentzer J."/>
            <person name="Ahren D."/>
            <person name="Johansson T."/>
            <person name="Persson P."/>
            <person name="Tunlid A."/>
        </authorList>
    </citation>
    <scope>NUCLEOTIDE SEQUENCE [LARGE SCALE GENOMIC DNA]</scope>
    <source>
        <strain evidence="2 3">CBS 661.87</strain>
    </source>
</reference>
<organism evidence="2 3">
    <name type="scientific">Tricholomella constricta</name>
    <dbReference type="NCBI Taxonomy" id="117010"/>
    <lineage>
        <taxon>Eukaryota</taxon>
        <taxon>Fungi</taxon>
        <taxon>Dikarya</taxon>
        <taxon>Basidiomycota</taxon>
        <taxon>Agaricomycotina</taxon>
        <taxon>Agaricomycetes</taxon>
        <taxon>Agaricomycetidae</taxon>
        <taxon>Agaricales</taxon>
        <taxon>Tricholomatineae</taxon>
        <taxon>Lyophyllaceae</taxon>
        <taxon>Tricholomella</taxon>
    </lineage>
</organism>
<name>A0A8H5GYM6_9AGAR</name>
<accession>A0A8H5GYM6</accession>
<evidence type="ECO:0000256" key="1">
    <source>
        <dbReference type="SAM" id="MobiDB-lite"/>
    </source>
</evidence>
<evidence type="ECO:0000313" key="3">
    <source>
        <dbReference type="Proteomes" id="UP000565441"/>
    </source>
</evidence>
<gene>
    <name evidence="2" type="ORF">D9615_009451</name>
</gene>
<dbReference type="EMBL" id="JAACJP010000039">
    <property type="protein sequence ID" value="KAF5373422.1"/>
    <property type="molecule type" value="Genomic_DNA"/>
</dbReference>
<protein>
    <submittedName>
        <fullName evidence="2">Uncharacterized protein</fullName>
    </submittedName>
</protein>
<dbReference type="PANTHER" id="PTHR33266">
    <property type="entry name" value="CHROMOSOME 15, WHOLE GENOME SHOTGUN SEQUENCE"/>
    <property type="match status" value="1"/>
</dbReference>
<sequence length="959" mass="107912">MDPTSSFAEGFANLSVGDLPVNPPHEPIVQDAAPLLARVSNERDRFIDDDHKPLDVEIMESFSLYRDLNKEPHLPGLLSNITVGDKRLVTLSPSEARDLLKREPSINPLLHQAWEEGSFKEVRKLEILWPVVQESLSGCSKKAKYAQRECATDPLLYGRNSLEQALQSAWRGDYLGDHHRLLLSNIDAILPTEDPYSNQITIVQSSGTGKSRMVHEQAKLVFTIPFNLRGEDSTKSLAFPMPDAAVRDWLVSIAKSDDLKGNCLKFFASVFTQVNDELEKFWEELSKKSAEDLAKWWSSHFEGIREGLYKAAITDAKQPSKNLPEIQKRHEDLLAEHRKEGEGYEDPVIETAAESARLALQQLLSKLRVPDESKSIKLIIYFDEAHPLTKVVIQNDDGKTLYDFLCSYLNEFLSLPVVFIFLSTNSSLAYFAAPKALARSARIRGGAATTHAPITETPFDCCGDLVVKPGELLIKDISTIPFMAKFGRPLFWTMLRGAGRNKPAFHREVLGLARAKLVSDANIDSSVDILLASKLAVLDLQLSLDFEPRREKVQIQEAGLVESHMRFAYSIPGHREYLRSGYPSEPLLAEAAAQQLWNWRMKRPFVVVETLTDVLDDGLLDRGELGELTGRQLLLDAYHRAVEEEQPKQTRPIFSAGCRLITFIEKLFSEKYAKMVLDSTPDNMKGVSFREAFKDALVCFTHFGKMADNTGVTSSAAWAAFIRHMAIMCRNGQRTVDCIIPVLLQNTVLCEHVMTGVLVQFKRQIQRGTIAKYSIDQAKIEFFPEIESCKHGSKIPTSYRPYIGLVMELGIQGKVSEEAKTAIKFRPDRSSSSSSSSSKKSGGPSRTPSPSRMVIPQRGQRHHPQEGHPRYHIFAYGCSPTVYRGIDAAHKDKYAQLLKSRDFLGEHPRQNSQTLKAVQRMKPFWNGGEDCYHWVEHNDILHGPAPPRREEVLVGKQMY</sequence>